<dbReference type="RefSeq" id="WP_146447753.1">
    <property type="nucleotide sequence ID" value="NZ_SJPS01000001.1"/>
</dbReference>
<evidence type="ECO:0008006" key="3">
    <source>
        <dbReference type="Google" id="ProtNLM"/>
    </source>
</evidence>
<evidence type="ECO:0000313" key="1">
    <source>
        <dbReference type="EMBL" id="TWU29775.1"/>
    </source>
</evidence>
<dbReference type="AlphaFoldDB" id="A0A5C6D0S7"/>
<keyword evidence="2" id="KW-1185">Reference proteome</keyword>
<dbReference type="Proteomes" id="UP000318437">
    <property type="component" value="Unassembled WGS sequence"/>
</dbReference>
<comment type="caution">
    <text evidence="1">The sequence shown here is derived from an EMBL/GenBank/DDBJ whole genome shotgun (WGS) entry which is preliminary data.</text>
</comment>
<gene>
    <name evidence="1" type="ORF">Pla144_05540</name>
</gene>
<evidence type="ECO:0000313" key="2">
    <source>
        <dbReference type="Proteomes" id="UP000318437"/>
    </source>
</evidence>
<organism evidence="1 2">
    <name type="scientific">Bythopirellula polymerisocia</name>
    <dbReference type="NCBI Taxonomy" id="2528003"/>
    <lineage>
        <taxon>Bacteria</taxon>
        <taxon>Pseudomonadati</taxon>
        <taxon>Planctomycetota</taxon>
        <taxon>Planctomycetia</taxon>
        <taxon>Pirellulales</taxon>
        <taxon>Lacipirellulaceae</taxon>
        <taxon>Bythopirellula</taxon>
    </lineage>
</organism>
<proteinExistence type="predicted"/>
<protein>
    <recommendedName>
        <fullName evidence="3">Phasin protein</fullName>
    </recommendedName>
</protein>
<accession>A0A5C6D0S7</accession>
<name>A0A5C6D0S7_9BACT</name>
<sequence length="144" mass="16585">MTETMTGSPVFEEVFQNIRKAAEANLKMQQEVYSQWASMWPGAPTPQTAVLNQMQGFRKQWVDTISTLARKHRDVVERQYQAAIESLDAALSITDASTPEEFRRRSEQLCRKTLDCMKEMTESQIREFQEAITKWTDLFAKAGT</sequence>
<dbReference type="EMBL" id="SJPS01000001">
    <property type="protein sequence ID" value="TWU29775.1"/>
    <property type="molecule type" value="Genomic_DNA"/>
</dbReference>
<reference evidence="1 2" key="1">
    <citation type="submission" date="2019-02" db="EMBL/GenBank/DDBJ databases">
        <title>Deep-cultivation of Planctomycetes and their phenomic and genomic characterization uncovers novel biology.</title>
        <authorList>
            <person name="Wiegand S."/>
            <person name="Jogler M."/>
            <person name="Boedeker C."/>
            <person name="Pinto D."/>
            <person name="Vollmers J."/>
            <person name="Rivas-Marin E."/>
            <person name="Kohn T."/>
            <person name="Peeters S.H."/>
            <person name="Heuer A."/>
            <person name="Rast P."/>
            <person name="Oberbeckmann S."/>
            <person name="Bunk B."/>
            <person name="Jeske O."/>
            <person name="Meyerdierks A."/>
            <person name="Storesund J.E."/>
            <person name="Kallscheuer N."/>
            <person name="Luecker S."/>
            <person name="Lage O.M."/>
            <person name="Pohl T."/>
            <person name="Merkel B.J."/>
            <person name="Hornburger P."/>
            <person name="Mueller R.-W."/>
            <person name="Bruemmer F."/>
            <person name="Labrenz M."/>
            <person name="Spormann A.M."/>
            <person name="Op Den Camp H."/>
            <person name="Overmann J."/>
            <person name="Amann R."/>
            <person name="Jetten M.S.M."/>
            <person name="Mascher T."/>
            <person name="Medema M.H."/>
            <person name="Devos D.P."/>
            <person name="Kaster A.-K."/>
            <person name="Ovreas L."/>
            <person name="Rohde M."/>
            <person name="Galperin M.Y."/>
            <person name="Jogler C."/>
        </authorList>
    </citation>
    <scope>NUCLEOTIDE SEQUENCE [LARGE SCALE GENOMIC DNA]</scope>
    <source>
        <strain evidence="1 2">Pla144</strain>
    </source>
</reference>
<dbReference type="OrthoDB" id="267521at2"/>